<protein>
    <submittedName>
        <fullName evidence="1">Uncharacterized protein</fullName>
    </submittedName>
</protein>
<name>A0A6C0IM41_9ZZZZ</name>
<dbReference type="EMBL" id="MN740211">
    <property type="protein sequence ID" value="QHT93889.1"/>
    <property type="molecule type" value="Genomic_DNA"/>
</dbReference>
<reference evidence="1" key="1">
    <citation type="journal article" date="2020" name="Nature">
        <title>Giant virus diversity and host interactions through global metagenomics.</title>
        <authorList>
            <person name="Schulz F."/>
            <person name="Roux S."/>
            <person name="Paez-Espino D."/>
            <person name="Jungbluth S."/>
            <person name="Walsh D.A."/>
            <person name="Denef V.J."/>
            <person name="McMahon K.D."/>
            <person name="Konstantinidis K.T."/>
            <person name="Eloe-Fadrosh E.A."/>
            <person name="Kyrpides N.C."/>
            <person name="Woyke T."/>
        </authorList>
    </citation>
    <scope>NUCLEOTIDE SEQUENCE</scope>
    <source>
        <strain evidence="1">GVMAG-M-3300024258-14</strain>
    </source>
</reference>
<dbReference type="AlphaFoldDB" id="A0A6C0IM41"/>
<proteinExistence type="predicted"/>
<evidence type="ECO:0000313" key="1">
    <source>
        <dbReference type="EMBL" id="QHT93889.1"/>
    </source>
</evidence>
<organism evidence="1">
    <name type="scientific">viral metagenome</name>
    <dbReference type="NCBI Taxonomy" id="1070528"/>
    <lineage>
        <taxon>unclassified sequences</taxon>
        <taxon>metagenomes</taxon>
        <taxon>organismal metagenomes</taxon>
    </lineage>
</organism>
<accession>A0A6C0IM41</accession>
<sequence length="44" mass="5112">MDGQLVANKTYCFENCDILFHQNSIQETGFDKNLSFEEIRDIAI</sequence>